<feature type="chain" id="PRO_5046996526" description="DUF3108 domain-containing protein" evidence="1">
    <location>
        <begin position="26"/>
        <end position="234"/>
    </location>
</feature>
<accession>A0ABY1S436</accession>
<name>A0ABY1S436_9GAMM</name>
<comment type="caution">
    <text evidence="2">The sequence shown here is derived from an EMBL/GenBank/DDBJ whole genome shotgun (WGS) entry which is preliminary data.</text>
</comment>
<evidence type="ECO:0000256" key="1">
    <source>
        <dbReference type="SAM" id="SignalP"/>
    </source>
</evidence>
<feature type="signal peptide" evidence="1">
    <location>
        <begin position="1"/>
        <end position="25"/>
    </location>
</feature>
<dbReference type="Proteomes" id="UP001159257">
    <property type="component" value="Unassembled WGS sequence"/>
</dbReference>
<sequence>MSRWLRFLSVHSALCSLLIALPVNAVEPLKLYGTESVYRVERKGDPIGEYRLRFRPKPDGSFAVEASMQLELKVLGLFRYAFSYRAEELWQEANRLKAMTVFIDDDGDTREWRVERREDGLYRLEGDKQALRLGDQLLTTNHWHPGMPHQTSVLNTLTGDVSRLDVQSLGEEMIQVGERKLTALGYRLGGDLEDTLTWYDSTGRWLGMEFTARDGSRIRVQLQAANELAERGAL</sequence>
<dbReference type="Pfam" id="PF19630">
    <property type="entry name" value="DUF6134"/>
    <property type="match status" value="1"/>
</dbReference>
<protein>
    <recommendedName>
        <fullName evidence="4">DUF3108 domain-containing protein</fullName>
    </recommendedName>
</protein>
<gene>
    <name evidence="2" type="ORF">SAMN04487964_11733</name>
</gene>
<keyword evidence="3" id="KW-1185">Reference proteome</keyword>
<evidence type="ECO:0000313" key="3">
    <source>
        <dbReference type="Proteomes" id="UP001159257"/>
    </source>
</evidence>
<evidence type="ECO:0008006" key="4">
    <source>
        <dbReference type="Google" id="ProtNLM"/>
    </source>
</evidence>
<dbReference type="EMBL" id="FXWV01000017">
    <property type="protein sequence ID" value="SMR77780.1"/>
    <property type="molecule type" value="Genomic_DNA"/>
</dbReference>
<dbReference type="InterPro" id="IPR045767">
    <property type="entry name" value="DUF6134"/>
</dbReference>
<evidence type="ECO:0000313" key="2">
    <source>
        <dbReference type="EMBL" id="SMR77780.1"/>
    </source>
</evidence>
<keyword evidence="1" id="KW-0732">Signal</keyword>
<organism evidence="2 3">
    <name type="scientific">Marinobacterium sediminicola</name>
    <dbReference type="NCBI Taxonomy" id="518898"/>
    <lineage>
        <taxon>Bacteria</taxon>
        <taxon>Pseudomonadati</taxon>
        <taxon>Pseudomonadota</taxon>
        <taxon>Gammaproteobacteria</taxon>
        <taxon>Oceanospirillales</taxon>
        <taxon>Oceanospirillaceae</taxon>
        <taxon>Marinobacterium</taxon>
    </lineage>
</organism>
<dbReference type="RefSeq" id="WP_239039856.1">
    <property type="nucleotide sequence ID" value="NZ_BAAAEY010000004.1"/>
</dbReference>
<proteinExistence type="predicted"/>
<reference evidence="2 3" key="1">
    <citation type="submission" date="2017-05" db="EMBL/GenBank/DDBJ databases">
        <authorList>
            <person name="Varghese N."/>
            <person name="Submissions S."/>
        </authorList>
    </citation>
    <scope>NUCLEOTIDE SEQUENCE [LARGE SCALE GENOMIC DNA]</scope>
    <source>
        <strain evidence="2 3">CGMCC 1.7287</strain>
    </source>
</reference>